<gene>
    <name evidence="3" type="ORF">NTEN_LOCUS8720</name>
</gene>
<organism evidence="3 4">
    <name type="scientific">Nesidiocoris tenuis</name>
    <dbReference type="NCBI Taxonomy" id="355587"/>
    <lineage>
        <taxon>Eukaryota</taxon>
        <taxon>Metazoa</taxon>
        <taxon>Ecdysozoa</taxon>
        <taxon>Arthropoda</taxon>
        <taxon>Hexapoda</taxon>
        <taxon>Insecta</taxon>
        <taxon>Pterygota</taxon>
        <taxon>Neoptera</taxon>
        <taxon>Paraneoptera</taxon>
        <taxon>Hemiptera</taxon>
        <taxon>Heteroptera</taxon>
        <taxon>Panheteroptera</taxon>
        <taxon>Cimicomorpha</taxon>
        <taxon>Miridae</taxon>
        <taxon>Dicyphina</taxon>
        <taxon>Nesidiocoris</taxon>
    </lineage>
</organism>
<reference evidence="3 4" key="1">
    <citation type="submission" date="2020-02" db="EMBL/GenBank/DDBJ databases">
        <authorList>
            <person name="Ferguson B K."/>
        </authorList>
    </citation>
    <scope>NUCLEOTIDE SEQUENCE [LARGE SCALE GENOMIC DNA]</scope>
</reference>
<dbReference type="SUPFAM" id="SSF109993">
    <property type="entry name" value="VPS9 domain"/>
    <property type="match status" value="1"/>
</dbReference>
<dbReference type="OrthoDB" id="48314at2759"/>
<dbReference type="PROSITE" id="PS51205">
    <property type="entry name" value="VPS9"/>
    <property type="match status" value="1"/>
</dbReference>
<dbReference type="GO" id="GO:0016197">
    <property type="term" value="P:endosomal transport"/>
    <property type="evidence" value="ECO:0007669"/>
    <property type="project" value="TreeGrafter"/>
</dbReference>
<dbReference type="PANTHER" id="PTHR46089:SF2">
    <property type="entry name" value="ALSIN HOMOLOG"/>
    <property type="match status" value="1"/>
</dbReference>
<evidence type="ECO:0000313" key="3">
    <source>
        <dbReference type="EMBL" id="CAB0003031.1"/>
    </source>
</evidence>
<name>A0A6H5GIP2_9HEMI</name>
<dbReference type="InterPro" id="IPR003123">
    <property type="entry name" value="VPS9"/>
</dbReference>
<dbReference type="Gene3D" id="2.20.110.10">
    <property type="entry name" value="Histone H3 K4-specific methyltransferase SET7/9 N-terminal domain"/>
    <property type="match status" value="1"/>
</dbReference>
<sequence>MSNPRSYFKTKLGQRCSTREENYRADRLLSQELGKVYLVMCRDCDGPREDWASIQRCWVEEPPALCRTHLLSREMTEIIDLARTSAGLYIVSEFGKVYRIDDSLGHQEEVILHEDASNCIHGYATSSHRIHVKQIASNSMEGDSPRLSDTSECSLTNMLPEDKIEYEKEARTGGSMLLINTEAARQFLTRQLSWVSTGGEELLAEVSGPTRIIRRNVSTVASMVYEGVKTVGDKVATLSRHVSGGSDNNSESFEEFEELNNSNASITSSYRNKPATPVHTSEDEEESLESTVAPFSVVCSGAFTCLMKGEPAKEATIESDLAHEQCFLEELITIHNSIVKPLARKSSLDDTISNLCSRYNDVLLITAVIVSALLEGKPSYEIITTSFSHPKQHHSGGKNGFRFSCMFLIRSAVLKTSDSQEMGRKRGRGVMVLDDGTHYDGELREAGVFSGKGTLTFSNGDTFEGTLYGTWADGIKVNGTLQKSMSTFSPRDSFSKPGTFGQLSVGADQKWKSIFRQCYATMGISGENKVNETQKAWENIAAILGTRHGTRHHELLQTIPTYGRGDLDLRSYKQVVAYLQQSDDDTTPNGEGLFSEAVTTLQQLKTTFSPNEKLLVIYSTFKAITQAVQVKLGDSFIWQMDDLFPVFHYVVVRSHIQELGSEINFIDDFIEERFKNGEMDIMFTTLKVPTWSCCTLRTLYVSDLSPTSGALEWGHAKFSKTGRVSLCWVSPTWERPQATCDTFHRRKVEAVDARKVGAQVALNTSIL</sequence>
<proteinExistence type="predicted"/>
<feature type="non-terminal residue" evidence="3">
    <location>
        <position position="767"/>
    </location>
</feature>
<dbReference type="Proteomes" id="UP000479000">
    <property type="component" value="Unassembled WGS sequence"/>
</dbReference>
<dbReference type="EMBL" id="CADCXU010013272">
    <property type="protein sequence ID" value="CAB0003031.1"/>
    <property type="molecule type" value="Genomic_DNA"/>
</dbReference>
<protein>
    <recommendedName>
        <fullName evidence="2">VPS9 domain-containing protein</fullName>
    </recommendedName>
</protein>
<evidence type="ECO:0000313" key="4">
    <source>
        <dbReference type="Proteomes" id="UP000479000"/>
    </source>
</evidence>
<feature type="domain" description="VPS9" evidence="2">
    <location>
        <begin position="563"/>
        <end position="702"/>
    </location>
</feature>
<dbReference type="GO" id="GO:0005085">
    <property type="term" value="F:guanyl-nucleotide exchange factor activity"/>
    <property type="evidence" value="ECO:0007669"/>
    <property type="project" value="TreeGrafter"/>
</dbReference>
<dbReference type="Pfam" id="PF02204">
    <property type="entry name" value="VPS9"/>
    <property type="match status" value="1"/>
</dbReference>
<accession>A0A6H5GIP2</accession>
<dbReference type="InterPro" id="IPR037191">
    <property type="entry name" value="VPS9_dom_sf"/>
</dbReference>
<dbReference type="PANTHER" id="PTHR46089">
    <property type="entry name" value="ALSIN HOMOLOG"/>
    <property type="match status" value="1"/>
</dbReference>
<dbReference type="GO" id="GO:0031267">
    <property type="term" value="F:small GTPase binding"/>
    <property type="evidence" value="ECO:0007669"/>
    <property type="project" value="TreeGrafter"/>
</dbReference>
<evidence type="ECO:0000256" key="1">
    <source>
        <dbReference type="SAM" id="MobiDB-lite"/>
    </source>
</evidence>
<dbReference type="AlphaFoldDB" id="A0A6H5GIP2"/>
<dbReference type="Gene3D" id="1.20.1050.80">
    <property type="entry name" value="VPS9 domain"/>
    <property type="match status" value="1"/>
</dbReference>
<feature type="region of interest" description="Disordered" evidence="1">
    <location>
        <begin position="264"/>
        <end position="287"/>
    </location>
</feature>
<keyword evidence="4" id="KW-1185">Reference proteome</keyword>
<dbReference type="InterPro" id="IPR051984">
    <property type="entry name" value="Alsin"/>
</dbReference>
<evidence type="ECO:0000259" key="2">
    <source>
        <dbReference type="PROSITE" id="PS51205"/>
    </source>
</evidence>
<dbReference type="SUPFAM" id="SSF82185">
    <property type="entry name" value="Histone H3 K4-specific methyltransferase SET7/9 N-terminal domain"/>
    <property type="match status" value="1"/>
</dbReference>
<dbReference type="GO" id="GO:0005737">
    <property type="term" value="C:cytoplasm"/>
    <property type="evidence" value="ECO:0007669"/>
    <property type="project" value="TreeGrafter"/>
</dbReference>